<keyword evidence="1 2" id="KW-0732">Signal</keyword>
<dbReference type="OrthoDB" id="199150at2"/>
<feature type="chain" id="PRO_5007524354" evidence="2">
    <location>
        <begin position="22"/>
        <end position="556"/>
    </location>
</feature>
<dbReference type="SUPFAM" id="SSF51126">
    <property type="entry name" value="Pectin lyase-like"/>
    <property type="match status" value="1"/>
</dbReference>
<dbReference type="Pfam" id="PF12951">
    <property type="entry name" value="PATR"/>
    <property type="match status" value="2"/>
</dbReference>
<dbReference type="EMBL" id="BDCO01000002">
    <property type="protein sequence ID" value="GAT32485.1"/>
    <property type="molecule type" value="Genomic_DNA"/>
</dbReference>
<dbReference type="NCBIfam" id="TIGR02601">
    <property type="entry name" value="autotrns_rpt"/>
    <property type="match status" value="2"/>
</dbReference>
<dbReference type="STRING" id="690879.TSACC_2884"/>
<accession>A0A146G3V1</accession>
<dbReference type="RefSeq" id="WP_075078316.1">
    <property type="nucleotide sequence ID" value="NZ_BDCO01000002.1"/>
</dbReference>
<dbReference type="AlphaFoldDB" id="A0A146G3V1"/>
<name>A0A146G3V1_TERSA</name>
<dbReference type="NCBIfam" id="TIGR02595">
    <property type="entry name" value="PEP_CTERM"/>
    <property type="match status" value="1"/>
</dbReference>
<gene>
    <name evidence="4" type="ORF">TSACC_2884</name>
</gene>
<protein>
    <submittedName>
        <fullName evidence="4">PEP-CTERM protein-sorting domain-containing protein</fullName>
    </submittedName>
</protein>
<dbReference type="InParanoid" id="A0A146G3V1"/>
<feature type="domain" description="Ice-binding protein C-terminal" evidence="3">
    <location>
        <begin position="527"/>
        <end position="551"/>
    </location>
</feature>
<evidence type="ECO:0000259" key="3">
    <source>
        <dbReference type="Pfam" id="PF07589"/>
    </source>
</evidence>
<dbReference type="Proteomes" id="UP000076023">
    <property type="component" value="Unassembled WGS sequence"/>
</dbReference>
<reference evidence="5" key="1">
    <citation type="journal article" date="2017" name="Genome Announc.">
        <title>Draft Genome Sequence of Terrimicrobium sacchariphilum NM-5T, a Facultative Anaerobic Soil Bacterium of the Class Spartobacteria.</title>
        <authorList>
            <person name="Qiu Y.L."/>
            <person name="Tourlousse D.M."/>
            <person name="Matsuura N."/>
            <person name="Ohashi A."/>
            <person name="Sekiguchi Y."/>
        </authorList>
    </citation>
    <scope>NUCLEOTIDE SEQUENCE [LARGE SCALE GENOMIC DNA]</scope>
    <source>
        <strain evidence="5">NM-5</strain>
    </source>
</reference>
<dbReference type="InterPro" id="IPR013424">
    <property type="entry name" value="Ice-binding_C"/>
</dbReference>
<dbReference type="InterPro" id="IPR013425">
    <property type="entry name" value="Autotrns_rpt"/>
</dbReference>
<dbReference type="Pfam" id="PF07589">
    <property type="entry name" value="PEP-CTERM"/>
    <property type="match status" value="1"/>
</dbReference>
<comment type="caution">
    <text evidence="4">The sequence shown here is derived from an EMBL/GenBank/DDBJ whole genome shotgun (WGS) entry which is preliminary data.</text>
</comment>
<evidence type="ECO:0000256" key="2">
    <source>
        <dbReference type="SAM" id="SignalP"/>
    </source>
</evidence>
<dbReference type="InterPro" id="IPR011050">
    <property type="entry name" value="Pectin_lyase_fold/virulence"/>
</dbReference>
<proteinExistence type="predicted"/>
<organism evidence="4 5">
    <name type="scientific">Terrimicrobium sacchariphilum</name>
    <dbReference type="NCBI Taxonomy" id="690879"/>
    <lineage>
        <taxon>Bacteria</taxon>
        <taxon>Pseudomonadati</taxon>
        <taxon>Verrucomicrobiota</taxon>
        <taxon>Terrimicrobiia</taxon>
        <taxon>Terrimicrobiales</taxon>
        <taxon>Terrimicrobiaceae</taxon>
        <taxon>Terrimicrobium</taxon>
    </lineage>
</organism>
<evidence type="ECO:0000313" key="4">
    <source>
        <dbReference type="EMBL" id="GAT32485.1"/>
    </source>
</evidence>
<sequence>MKKSTFATLLLAGASSLPLSAADLTWGGTSALNTWSPTASGSTAPWSDGVTSYDHWLGDTYTAVFGTSTQKAVSVDTGVGAYGLVFKQSGYSFTTNAITLGTGGVDASALTSGATALGSVTLSAAQTWRLGGGSSLSGTVTNAGNALTMDVASGSTTLGALISGTGGLVKTGAGNLNINTVSSFSGDVDIQAGKVTIAASNSGTSSAVGQASSSRTITVGSGATLDGTSNNWFGGYHVASSSLPTITVNGGTLSTSNYTAIGNLNLNGATVSNRSAGGTGWQGFALRGTVTVGGSAASTISSTGSGASTYGYHLAANTVFNVADATGSSAADLTISAALRNQGSDFDSGAGGLTKSGAGTMELSGANTYTGATAVSAGTLLINGSTSTGAVSVASGGRLGGTGTIGGATTVAGGGTLLAGAGSASGSLTIANGLTLGDNSKIELTLGAGLTNSSLIRTSGAWVFDADQLFVISGSNFTIGTYQNVISGLTGSESGLGTIGTWAIAGGTVQGTFSYDGSGGVDLQITAVPEPGTWALAALGGMLVMIVSRRRKAARD</sequence>
<feature type="signal peptide" evidence="2">
    <location>
        <begin position="1"/>
        <end position="21"/>
    </location>
</feature>
<evidence type="ECO:0000313" key="5">
    <source>
        <dbReference type="Proteomes" id="UP000076023"/>
    </source>
</evidence>
<keyword evidence="5" id="KW-1185">Reference proteome</keyword>
<evidence type="ECO:0000256" key="1">
    <source>
        <dbReference type="ARBA" id="ARBA00022729"/>
    </source>
</evidence>